<dbReference type="CDD" id="cd09867">
    <property type="entry name" value="PIN_FEN1"/>
    <property type="match status" value="1"/>
</dbReference>
<dbReference type="InterPro" id="IPR036279">
    <property type="entry name" value="5-3_exonuclease_C_sf"/>
</dbReference>
<dbReference type="InterPro" id="IPR006085">
    <property type="entry name" value="XPG_DNA_repair_N"/>
</dbReference>
<keyword evidence="18" id="KW-1185">Reference proteome</keyword>
<evidence type="ECO:0000259" key="16">
    <source>
        <dbReference type="SMART" id="SM00485"/>
    </source>
</evidence>
<dbReference type="GO" id="GO:0006284">
    <property type="term" value="P:base-excision repair"/>
    <property type="evidence" value="ECO:0007669"/>
    <property type="project" value="UniProtKB-UniRule"/>
</dbReference>
<dbReference type="Pfam" id="PF00752">
    <property type="entry name" value="XPG_N"/>
    <property type="match status" value="1"/>
</dbReference>
<gene>
    <name evidence="17" type="primary">FEN1</name>
    <name evidence="17" type="ORF">DNF11_1203</name>
</gene>
<dbReference type="InterPro" id="IPR006084">
    <property type="entry name" value="XPG/Rad2"/>
</dbReference>
<comment type="cofactor">
    <cofactor evidence="13">
        <name>Mg(2+)</name>
        <dbReference type="ChEBI" id="CHEBI:18420"/>
    </cofactor>
    <text evidence="13">Binds 2 magnesium ions per subunit. They probably participate in the reaction catalyzed by the enzyme. May bind an additional third magnesium ion after substrate binding.</text>
</comment>
<evidence type="ECO:0000256" key="12">
    <source>
        <dbReference type="ARBA" id="ARBA00023242"/>
    </source>
</evidence>
<dbReference type="GO" id="GO:0017108">
    <property type="term" value="F:5'-flap endonuclease activity"/>
    <property type="evidence" value="ECO:0007669"/>
    <property type="project" value="UniProtKB-UniRule"/>
</dbReference>
<keyword evidence="9 13" id="KW-0460">Magnesium</keyword>
<dbReference type="GO" id="GO:0005739">
    <property type="term" value="C:mitochondrion"/>
    <property type="evidence" value="ECO:0007669"/>
    <property type="project" value="UniProtKB-SubCell"/>
</dbReference>
<reference evidence="17 18" key="1">
    <citation type="submission" date="2018-10" db="EMBL/GenBank/DDBJ databases">
        <title>Complete genome sequence of Malassezia restricta CBS 7877.</title>
        <authorList>
            <person name="Morand S.C."/>
            <person name="Bertignac M."/>
            <person name="Iltis A."/>
            <person name="Kolder I."/>
            <person name="Pirovano W."/>
            <person name="Jourdain R."/>
            <person name="Clavaud C."/>
        </authorList>
    </citation>
    <scope>NUCLEOTIDE SEQUENCE [LARGE SCALE GENOMIC DNA]</scope>
    <source>
        <strain evidence="17 18">CBS 7877</strain>
    </source>
</reference>
<dbReference type="FunFam" id="3.40.50.1010:FF:000003">
    <property type="entry name" value="Flap endonuclease 1"/>
    <property type="match status" value="1"/>
</dbReference>
<dbReference type="InterPro" id="IPR029060">
    <property type="entry name" value="PIN-like_dom_sf"/>
</dbReference>
<dbReference type="Gene3D" id="1.10.150.20">
    <property type="entry name" value="5' to 3' exonuclease, C-terminal subdomain"/>
    <property type="match status" value="1"/>
</dbReference>
<evidence type="ECO:0000256" key="11">
    <source>
        <dbReference type="ARBA" id="ARBA00023204"/>
    </source>
</evidence>
<dbReference type="PROSITE" id="PS00841">
    <property type="entry name" value="XPG_1"/>
    <property type="match status" value="1"/>
</dbReference>
<dbReference type="SUPFAM" id="SSF88723">
    <property type="entry name" value="PIN domain-like"/>
    <property type="match status" value="1"/>
</dbReference>
<evidence type="ECO:0000256" key="9">
    <source>
        <dbReference type="ARBA" id="ARBA00022842"/>
    </source>
</evidence>
<dbReference type="EMBL" id="CP033149">
    <property type="protein sequence ID" value="AYO42153.1"/>
    <property type="molecule type" value="Genomic_DNA"/>
</dbReference>
<dbReference type="InterPro" id="IPR008918">
    <property type="entry name" value="HhH2"/>
</dbReference>
<evidence type="ECO:0000256" key="4">
    <source>
        <dbReference type="ARBA" id="ARBA00022723"/>
    </source>
</evidence>
<evidence type="ECO:0000256" key="14">
    <source>
        <dbReference type="SAM" id="MobiDB-lite"/>
    </source>
</evidence>
<feature type="domain" description="XPG-I" evidence="15">
    <location>
        <begin position="147"/>
        <end position="219"/>
    </location>
</feature>
<dbReference type="GO" id="GO:0000287">
    <property type="term" value="F:magnesium ion binding"/>
    <property type="evidence" value="ECO:0007669"/>
    <property type="project" value="UniProtKB-UniRule"/>
</dbReference>
<keyword evidence="8 13" id="KW-0269">Exonuclease</keyword>
<evidence type="ECO:0000256" key="3">
    <source>
        <dbReference type="ARBA" id="ARBA00022722"/>
    </source>
</evidence>
<comment type="subcellular location">
    <subcellularLocation>
        <location evidence="13">Nucleus</location>
        <location evidence="13">Nucleolus</location>
    </subcellularLocation>
    <subcellularLocation>
        <location evidence="13">Nucleus</location>
        <location evidence="13">Nucleoplasm</location>
    </subcellularLocation>
    <subcellularLocation>
        <location evidence="13">Mitochondrion</location>
    </subcellularLocation>
    <text evidence="13">Resides mostly in the nucleoli and relocalizes to the nucleoplasm upon DNA damage.</text>
</comment>
<protein>
    <recommendedName>
        <fullName evidence="13">Flap endonuclease 1</fullName>
        <shortName evidence="13">FEN-1</shortName>
        <ecNumber evidence="13">3.1.-.-</ecNumber>
    </recommendedName>
    <alternativeName>
        <fullName evidence="13">Flap structure-specific endonuclease 1</fullName>
    </alternativeName>
</protein>
<evidence type="ECO:0000256" key="10">
    <source>
        <dbReference type="ARBA" id="ARBA00023128"/>
    </source>
</evidence>
<keyword evidence="3 13" id="KW-0540">Nuclease</keyword>
<accession>A0A3G2S270</accession>
<evidence type="ECO:0000256" key="13">
    <source>
        <dbReference type="HAMAP-Rule" id="MF_03140"/>
    </source>
</evidence>
<dbReference type="PANTHER" id="PTHR11081">
    <property type="entry name" value="FLAP ENDONUCLEASE FAMILY MEMBER"/>
    <property type="match status" value="1"/>
</dbReference>
<dbReference type="HAMAP" id="MF_00614">
    <property type="entry name" value="Fen"/>
    <property type="match status" value="1"/>
</dbReference>
<dbReference type="GO" id="GO:0003677">
    <property type="term" value="F:DNA binding"/>
    <property type="evidence" value="ECO:0007669"/>
    <property type="project" value="UniProtKB-UniRule"/>
</dbReference>
<dbReference type="VEuPathDB" id="FungiDB:DNF11_1203"/>
<feature type="domain" description="XPG N-terminal" evidence="16">
    <location>
        <begin position="1"/>
        <end position="108"/>
    </location>
</feature>
<dbReference type="Pfam" id="PF00867">
    <property type="entry name" value="XPG_I"/>
    <property type="match status" value="1"/>
</dbReference>
<evidence type="ECO:0000256" key="5">
    <source>
        <dbReference type="ARBA" id="ARBA00022759"/>
    </source>
</evidence>
<dbReference type="OrthoDB" id="1937206at2759"/>
<dbReference type="SMART" id="SM00484">
    <property type="entry name" value="XPGI"/>
    <property type="match status" value="1"/>
</dbReference>
<sequence>MGIKGLTSLLADEAPGCIKHHDIKTLFGRKVAIDASMSLYQFLIAVRQSDGQQMMSDSGKVTSHLLGFFYRTIRMVDYGIKPVYVFDGKPPDLKKDVLAKRFGRREEARAEEEEKKDIADSETLDQLARRQVRPTREHNAEVQRLLTLMGIPWVVSPSEAEAQCAELARAGKVYAAGSEDMDTLTFGSPILLKNLTASEQKKLPVTEVNLHKALEELNMPMSQFVDLCMLLGCDYLDPIRGVGPKKALKLIQEHETLERVLDHLHLTSAKKENPPSDGNDEEVSSKKRAGAIQVPDIWPFQEARSLFQSPEVLDGHNIQLKWDQPKTEELVSFLCGENGFGEERVRRSCEKLSHAVGQKQQGRLDGFFSIQPKQQAPSAPTSTKRKAASNSANEKSSRRR</sequence>
<dbReference type="SMART" id="SM00279">
    <property type="entry name" value="HhH2"/>
    <property type="match status" value="1"/>
</dbReference>
<evidence type="ECO:0000259" key="15">
    <source>
        <dbReference type="SMART" id="SM00484"/>
    </source>
</evidence>
<keyword evidence="10 13" id="KW-0496">Mitochondrion</keyword>
<dbReference type="AlphaFoldDB" id="A0A3G2S270"/>
<feature type="compositionally biased region" description="Polar residues" evidence="14">
    <location>
        <begin position="371"/>
        <end position="382"/>
    </location>
</feature>
<dbReference type="InterPro" id="IPR006086">
    <property type="entry name" value="XPG-I_dom"/>
</dbReference>
<evidence type="ECO:0000313" key="18">
    <source>
        <dbReference type="Proteomes" id="UP000269793"/>
    </source>
</evidence>
<dbReference type="STRING" id="425264.A0A3G2S270"/>
<dbReference type="PRINTS" id="PR00853">
    <property type="entry name" value="XPGRADSUPER"/>
</dbReference>
<keyword evidence="1 13" id="KW-0597">Phosphoprotein</keyword>
<evidence type="ECO:0000256" key="7">
    <source>
        <dbReference type="ARBA" id="ARBA00022801"/>
    </source>
</evidence>
<evidence type="ECO:0000256" key="1">
    <source>
        <dbReference type="ARBA" id="ARBA00022553"/>
    </source>
</evidence>
<evidence type="ECO:0000256" key="6">
    <source>
        <dbReference type="ARBA" id="ARBA00022763"/>
    </source>
</evidence>
<dbReference type="Gene3D" id="3.40.50.1010">
    <property type="entry name" value="5'-nuclease"/>
    <property type="match status" value="1"/>
</dbReference>
<keyword evidence="4 13" id="KW-0479">Metal-binding</keyword>
<comment type="similarity">
    <text evidence="13">Belongs to the XPG/RAD2 endonuclease family. FEN1 subfamily.</text>
</comment>
<keyword evidence="12 13" id="KW-0539">Nucleus</keyword>
<evidence type="ECO:0000256" key="8">
    <source>
        <dbReference type="ARBA" id="ARBA00022839"/>
    </source>
</evidence>
<keyword evidence="5 13" id="KW-0255">Endonuclease</keyword>
<dbReference type="GO" id="GO:0043137">
    <property type="term" value="P:DNA replication, removal of RNA primer"/>
    <property type="evidence" value="ECO:0007669"/>
    <property type="project" value="UniProtKB-UniRule"/>
</dbReference>
<name>A0A3G2S270_MALR7</name>
<dbReference type="InterPro" id="IPR023426">
    <property type="entry name" value="Flap_endonuc"/>
</dbReference>
<dbReference type="GO" id="GO:0008409">
    <property type="term" value="F:5'-3' exonuclease activity"/>
    <property type="evidence" value="ECO:0007669"/>
    <property type="project" value="UniProtKB-UniRule"/>
</dbReference>
<comment type="function">
    <text evidence="13">Structure-specific nuclease with 5'-flap endonuclease and 5'-3' exonuclease activities involved in DNA replication and repair. During DNA replication, cleaves the 5'-overhanging flap structure that is generated by displacement synthesis when DNA polymerase encounters the 5'-end of a downstream Okazaki fragment. It enters the flap from the 5'-end and then tracks to cleave the flap base, leaving a nick for ligation. Also involved in the long patch base excision repair (LP-BER) pathway, by cleaving within the apurinic/apyrimidinic (AP) site-terminated flap. Acts as a genome stabilization factor that prevents flaps from equilibrating into structures that lead to duplications and deletions. Also possesses 5'-3' exonuclease activity on nicked or gapped double-stranded DNA, and exhibits RNase H activity. Also involved in replication and repair of rDNA and in repairing mitochondrial DNA.</text>
</comment>
<evidence type="ECO:0000256" key="2">
    <source>
        <dbReference type="ARBA" id="ARBA00022705"/>
    </source>
</evidence>
<evidence type="ECO:0000313" key="17">
    <source>
        <dbReference type="EMBL" id="AYO42153.1"/>
    </source>
</evidence>
<feature type="region of interest" description="Disordered" evidence="14">
    <location>
        <begin position="355"/>
        <end position="400"/>
    </location>
</feature>
<proteinExistence type="inferred from homology"/>
<organism evidence="17 18">
    <name type="scientific">Malassezia restricta (strain ATCC 96810 / NBRC 103918 / CBS 7877)</name>
    <name type="common">Seborrheic dermatitis infection agent</name>
    <dbReference type="NCBI Taxonomy" id="425264"/>
    <lineage>
        <taxon>Eukaryota</taxon>
        <taxon>Fungi</taxon>
        <taxon>Dikarya</taxon>
        <taxon>Basidiomycota</taxon>
        <taxon>Ustilaginomycotina</taxon>
        <taxon>Malasseziomycetes</taxon>
        <taxon>Malasseziales</taxon>
        <taxon>Malasseziaceae</taxon>
        <taxon>Malassezia</taxon>
    </lineage>
</organism>
<feature type="region of interest" description="Disordered" evidence="14">
    <location>
        <begin position="266"/>
        <end position="288"/>
    </location>
</feature>
<dbReference type="PANTHER" id="PTHR11081:SF9">
    <property type="entry name" value="FLAP ENDONUCLEASE 1"/>
    <property type="match status" value="1"/>
</dbReference>
<keyword evidence="2 13" id="KW-0235">DNA replication</keyword>
<dbReference type="CDD" id="cd09907">
    <property type="entry name" value="H3TH_FEN1-Euk"/>
    <property type="match status" value="1"/>
</dbReference>
<keyword evidence="11 13" id="KW-0234">DNA repair</keyword>
<keyword evidence="7 13" id="KW-0378">Hydrolase</keyword>
<dbReference type="SMART" id="SM00485">
    <property type="entry name" value="XPGN"/>
    <property type="match status" value="1"/>
</dbReference>
<dbReference type="GO" id="GO:0005730">
    <property type="term" value="C:nucleolus"/>
    <property type="evidence" value="ECO:0007669"/>
    <property type="project" value="UniProtKB-SubCell"/>
</dbReference>
<dbReference type="GO" id="GO:0005654">
    <property type="term" value="C:nucleoplasm"/>
    <property type="evidence" value="ECO:0007669"/>
    <property type="project" value="UniProtKB-SubCell"/>
</dbReference>
<keyword evidence="6 13" id="KW-0227">DNA damage</keyword>
<dbReference type="InterPro" id="IPR019974">
    <property type="entry name" value="XPG_CS"/>
</dbReference>
<dbReference type="SUPFAM" id="SSF47807">
    <property type="entry name" value="5' to 3' exonuclease, C-terminal subdomain"/>
    <property type="match status" value="1"/>
</dbReference>
<dbReference type="Proteomes" id="UP000269793">
    <property type="component" value="Chromosome II"/>
</dbReference>
<dbReference type="EC" id="3.1.-.-" evidence="13"/>